<name>A0A6G0Y0J3_APHCR</name>
<reference evidence="1 2" key="1">
    <citation type="submission" date="2019-08" db="EMBL/GenBank/DDBJ databases">
        <title>Whole genome of Aphis craccivora.</title>
        <authorList>
            <person name="Voronova N.V."/>
            <person name="Shulinski R.S."/>
            <person name="Bandarenka Y.V."/>
            <person name="Zhorov D.G."/>
            <person name="Warner D."/>
        </authorList>
    </citation>
    <scope>NUCLEOTIDE SEQUENCE [LARGE SCALE GENOMIC DNA]</scope>
    <source>
        <strain evidence="1">180601</strain>
        <tissue evidence="1">Whole Body</tissue>
    </source>
</reference>
<dbReference type="EMBL" id="VUJU01007058">
    <property type="protein sequence ID" value="KAF0746833.1"/>
    <property type="molecule type" value="Genomic_DNA"/>
</dbReference>
<protein>
    <submittedName>
        <fullName evidence="1">THAP domain-containing protein 6-like</fullName>
    </submittedName>
</protein>
<comment type="caution">
    <text evidence="1">The sequence shown here is derived from an EMBL/GenBank/DDBJ whole genome shotgun (WGS) entry which is preliminary data.</text>
</comment>
<evidence type="ECO:0000313" key="1">
    <source>
        <dbReference type="EMBL" id="KAF0746833.1"/>
    </source>
</evidence>
<dbReference type="AlphaFoldDB" id="A0A6G0Y0J3"/>
<evidence type="ECO:0000313" key="2">
    <source>
        <dbReference type="Proteomes" id="UP000478052"/>
    </source>
</evidence>
<dbReference type="OrthoDB" id="6620051at2759"/>
<sequence length="116" mass="13080">MPSNKCCVLGCESGNSVKKNNRKRKIGGSFQVDVRKTYLICTKHFNSSNYSCGTFRLKKGSLPTVSLPCILLCTRIFDTTEDFSIISPKTLLDGPDFVTIGFTYKRFNIRLIHSNF</sequence>
<gene>
    <name evidence="1" type="ORF">FWK35_00021508</name>
</gene>
<dbReference type="Proteomes" id="UP000478052">
    <property type="component" value="Unassembled WGS sequence"/>
</dbReference>
<organism evidence="1 2">
    <name type="scientific">Aphis craccivora</name>
    <name type="common">Cowpea aphid</name>
    <dbReference type="NCBI Taxonomy" id="307492"/>
    <lineage>
        <taxon>Eukaryota</taxon>
        <taxon>Metazoa</taxon>
        <taxon>Ecdysozoa</taxon>
        <taxon>Arthropoda</taxon>
        <taxon>Hexapoda</taxon>
        <taxon>Insecta</taxon>
        <taxon>Pterygota</taxon>
        <taxon>Neoptera</taxon>
        <taxon>Paraneoptera</taxon>
        <taxon>Hemiptera</taxon>
        <taxon>Sternorrhyncha</taxon>
        <taxon>Aphidomorpha</taxon>
        <taxon>Aphidoidea</taxon>
        <taxon>Aphididae</taxon>
        <taxon>Aphidini</taxon>
        <taxon>Aphis</taxon>
        <taxon>Aphis</taxon>
    </lineage>
</organism>
<accession>A0A6G0Y0J3</accession>
<proteinExistence type="predicted"/>
<keyword evidence="2" id="KW-1185">Reference proteome</keyword>